<dbReference type="GO" id="GO:0008448">
    <property type="term" value="F:N-acetylglucosamine-6-phosphate deacetylase activity"/>
    <property type="evidence" value="ECO:0007669"/>
    <property type="project" value="UniProtKB-EC"/>
</dbReference>
<dbReference type="PIRSF" id="PIRSF038994">
    <property type="entry name" value="NagA"/>
    <property type="match status" value="1"/>
</dbReference>
<dbReference type="SUPFAM" id="SSF51338">
    <property type="entry name" value="Composite domain of metallo-dependent hydrolases"/>
    <property type="match status" value="1"/>
</dbReference>
<evidence type="ECO:0000256" key="8">
    <source>
        <dbReference type="PIRSR" id="PIRSR038994-3"/>
    </source>
</evidence>
<keyword evidence="11" id="KW-1185">Reference proteome</keyword>
<dbReference type="Pfam" id="PF01979">
    <property type="entry name" value="Amidohydro_1"/>
    <property type="match status" value="1"/>
</dbReference>
<feature type="binding site" evidence="8">
    <location>
        <position position="130"/>
    </location>
    <ligand>
        <name>Zn(2+)</name>
        <dbReference type="ChEBI" id="CHEBI:29105"/>
    </ligand>
</feature>
<dbReference type="Proteomes" id="UP000681356">
    <property type="component" value="Unassembled WGS sequence"/>
</dbReference>
<feature type="binding site" evidence="7">
    <location>
        <begin position="309"/>
        <end position="311"/>
    </location>
    <ligand>
        <name>substrate</name>
    </ligand>
</feature>
<feature type="binding site" evidence="8">
    <location>
        <position position="196"/>
    </location>
    <ligand>
        <name>Zn(2+)</name>
        <dbReference type="ChEBI" id="CHEBI:29105"/>
    </ligand>
</feature>
<dbReference type="Gene3D" id="3.20.20.140">
    <property type="entry name" value="Metal-dependent hydrolases"/>
    <property type="match status" value="1"/>
</dbReference>
<dbReference type="Gene3D" id="2.30.40.10">
    <property type="entry name" value="Urease, subunit C, domain 1"/>
    <property type="match status" value="1"/>
</dbReference>
<evidence type="ECO:0000256" key="3">
    <source>
        <dbReference type="ARBA" id="ARBA00022801"/>
    </source>
</evidence>
<dbReference type="InterPro" id="IPR032466">
    <property type="entry name" value="Metal_Hydrolase"/>
</dbReference>
<comment type="caution">
    <text evidence="10">The sequence shown here is derived from an EMBL/GenBank/DDBJ whole genome shotgun (WGS) entry which is preliminary data.</text>
</comment>
<keyword evidence="4 5" id="KW-0119">Carbohydrate metabolism</keyword>
<sequence length="386" mass="38958">MGVTVFRGGRIFDGEALHEGWSLCLTDGAVTALGPEGQTPKGAQVVDLQGDILSPGYVDLQVNGGGGVQFNDVPTVAGLTRIAAAHRALGSAAILPTLITDRPEVTASAIAACIAAVGQGVPGIAGLHLEGPHLSLARKGAHDPSLIRRMEAADHAQLCEAARRLPVLMVTLAPESVTLEQVASLAAAGVIVMLGHSDTDHETAMAYAAAGARGVTHIFNAMSQLGSRAPGLVGAALDCGGLSAGLIADGIHVHPAAIRVALAAKRGAGRIFLVTDAMAPAGTQDDGFTLNGRTVFRQGGALRLADGTLAGADLDMTRALDVMTQDVGLGVAEALAMATAVPARFAGLGPDLGGIVVGARPYLIWLSTAQDGPALISVLTRQTGST</sequence>
<dbReference type="PANTHER" id="PTHR11113:SF14">
    <property type="entry name" value="N-ACETYLGLUCOSAMINE-6-PHOSPHATE DEACETYLASE"/>
    <property type="match status" value="1"/>
</dbReference>
<feature type="domain" description="Amidohydrolase-related" evidence="9">
    <location>
        <begin position="52"/>
        <end position="366"/>
    </location>
</feature>
<comment type="cofactor">
    <cofactor evidence="8">
        <name>a divalent metal cation</name>
        <dbReference type="ChEBI" id="CHEBI:60240"/>
    </cofactor>
    <text evidence="8">Binds 1 divalent metal cation per subunit.</text>
</comment>
<feature type="active site" description="Proton donor/acceptor" evidence="6">
    <location>
        <position position="276"/>
    </location>
</feature>
<feature type="binding site" evidence="7">
    <location>
        <position position="141"/>
    </location>
    <ligand>
        <name>substrate</name>
    </ligand>
</feature>
<evidence type="ECO:0000256" key="5">
    <source>
        <dbReference type="PIRNR" id="PIRNR038994"/>
    </source>
</evidence>
<evidence type="ECO:0000313" key="11">
    <source>
        <dbReference type="Proteomes" id="UP000681356"/>
    </source>
</evidence>
<organism evidence="10 11">
    <name type="scientific">Thetidibacter halocola</name>
    <dbReference type="NCBI Taxonomy" id="2827239"/>
    <lineage>
        <taxon>Bacteria</taxon>
        <taxon>Pseudomonadati</taxon>
        <taxon>Pseudomonadota</taxon>
        <taxon>Alphaproteobacteria</taxon>
        <taxon>Rhodobacterales</taxon>
        <taxon>Roseobacteraceae</taxon>
        <taxon>Thetidibacter</taxon>
    </lineage>
</organism>
<feature type="binding site" evidence="7">
    <location>
        <position position="228"/>
    </location>
    <ligand>
        <name>substrate</name>
    </ligand>
</feature>
<evidence type="ECO:0000256" key="6">
    <source>
        <dbReference type="PIRSR" id="PIRSR038994-1"/>
    </source>
</evidence>
<evidence type="ECO:0000259" key="9">
    <source>
        <dbReference type="Pfam" id="PF01979"/>
    </source>
</evidence>
<protein>
    <submittedName>
        <fullName evidence="10">N-acetylglucosamine-6-phosphate deacetylase</fullName>
        <ecNumber evidence="10">3.5.1.25</ecNumber>
    </submittedName>
</protein>
<dbReference type="InterPro" id="IPR003764">
    <property type="entry name" value="GlcNAc_6-P_deAcase"/>
</dbReference>
<accession>A0A8J8B8Z0</accession>
<dbReference type="GO" id="GO:0046872">
    <property type="term" value="F:metal ion binding"/>
    <property type="evidence" value="ECO:0007669"/>
    <property type="project" value="UniProtKB-KW"/>
</dbReference>
<feature type="binding site" evidence="7">
    <location>
        <position position="252"/>
    </location>
    <ligand>
        <name>substrate</name>
    </ligand>
</feature>
<comment type="similarity">
    <text evidence="1 5">Belongs to the metallo-dependent hydrolases superfamily. NagA family.</text>
</comment>
<evidence type="ECO:0000313" key="10">
    <source>
        <dbReference type="EMBL" id="MBS0126751.1"/>
    </source>
</evidence>
<evidence type="ECO:0000256" key="2">
    <source>
        <dbReference type="ARBA" id="ARBA00022723"/>
    </source>
</evidence>
<dbReference type="NCBIfam" id="TIGR00221">
    <property type="entry name" value="nagA"/>
    <property type="match status" value="1"/>
</dbReference>
<dbReference type="AlphaFoldDB" id="A0A8J8B8Z0"/>
<keyword evidence="2 8" id="KW-0479">Metal-binding</keyword>
<feature type="binding site" evidence="8">
    <location>
        <position position="217"/>
    </location>
    <ligand>
        <name>Zn(2+)</name>
        <dbReference type="ChEBI" id="CHEBI:29105"/>
    </ligand>
</feature>
<evidence type="ECO:0000256" key="7">
    <source>
        <dbReference type="PIRSR" id="PIRSR038994-2"/>
    </source>
</evidence>
<keyword evidence="3 5" id="KW-0378">Hydrolase</keyword>
<dbReference type="InterPro" id="IPR011059">
    <property type="entry name" value="Metal-dep_hydrolase_composite"/>
</dbReference>
<dbReference type="GO" id="GO:0006046">
    <property type="term" value="P:N-acetylglucosamine catabolic process"/>
    <property type="evidence" value="ECO:0007669"/>
    <property type="project" value="TreeGrafter"/>
</dbReference>
<name>A0A8J8B8Z0_9RHOB</name>
<reference evidence="10" key="1">
    <citation type="submission" date="2021-04" db="EMBL/GenBank/DDBJ databases">
        <authorList>
            <person name="Yoon J."/>
        </authorList>
    </citation>
    <scope>NUCLEOTIDE SEQUENCE</scope>
    <source>
        <strain evidence="10">KMU-90</strain>
    </source>
</reference>
<proteinExistence type="inferred from homology"/>
<dbReference type="SUPFAM" id="SSF51556">
    <property type="entry name" value="Metallo-dependent hydrolases"/>
    <property type="match status" value="1"/>
</dbReference>
<gene>
    <name evidence="10" type="primary">nagA</name>
    <name evidence="10" type="ORF">KB874_21975</name>
</gene>
<feature type="binding site" evidence="7">
    <location>
        <begin position="220"/>
        <end position="221"/>
    </location>
    <ligand>
        <name>substrate</name>
    </ligand>
</feature>
<evidence type="ECO:0000256" key="4">
    <source>
        <dbReference type="ARBA" id="ARBA00023277"/>
    </source>
</evidence>
<dbReference type="PANTHER" id="PTHR11113">
    <property type="entry name" value="N-ACETYLGLUCOSAMINE-6-PHOSPHATE DEACETYLASE"/>
    <property type="match status" value="1"/>
</dbReference>
<dbReference type="RefSeq" id="WP_212538712.1">
    <property type="nucleotide sequence ID" value="NZ_JAGTUU010000012.1"/>
</dbReference>
<dbReference type="InterPro" id="IPR006680">
    <property type="entry name" value="Amidohydro-rel"/>
</dbReference>
<dbReference type="EC" id="3.5.1.25" evidence="10"/>
<dbReference type="EMBL" id="JAGTUU010000012">
    <property type="protein sequence ID" value="MBS0126751.1"/>
    <property type="molecule type" value="Genomic_DNA"/>
</dbReference>
<evidence type="ECO:0000256" key="1">
    <source>
        <dbReference type="ARBA" id="ARBA00010716"/>
    </source>
</evidence>